<protein>
    <submittedName>
        <fullName evidence="2">Uncharacterized protein</fullName>
    </submittedName>
</protein>
<dbReference type="OrthoDB" id="4758837at2759"/>
<gene>
    <name evidence="2" type="ORF">FHL15_008085</name>
</gene>
<evidence type="ECO:0000313" key="3">
    <source>
        <dbReference type="Proteomes" id="UP000319160"/>
    </source>
</evidence>
<evidence type="ECO:0000313" key="2">
    <source>
        <dbReference type="EMBL" id="TRX91103.1"/>
    </source>
</evidence>
<sequence>MSGQISAKLPFTVANIPPLTLDLPLTLKLYSQHSVGDATAFYFCGESTDDPLYAITAVSHDTESNNIMQGLYLHNGPSRCKPAIAGAGEPEPPSYRHIDPDSYVVLISFLLRTIDVQMRTTEEGKVAFTFQVEVEVNSGKRNDVFSWIRVAKKDDEAELGNGGYKLVRHPPKPRQSPEETVDNTSWPEHDLSNEGQVLAVLSYAKRRLWQLNPLNSWRHMCTLRFTHEDVLRQMGVNLRQTILMTALRLSVLKSKGRLSS</sequence>
<comment type="caution">
    <text evidence="2">The sequence shown here is derived from an EMBL/GenBank/DDBJ whole genome shotgun (WGS) entry which is preliminary data.</text>
</comment>
<dbReference type="AlphaFoldDB" id="A0A553HT27"/>
<evidence type="ECO:0000256" key="1">
    <source>
        <dbReference type="SAM" id="MobiDB-lite"/>
    </source>
</evidence>
<feature type="region of interest" description="Disordered" evidence="1">
    <location>
        <begin position="161"/>
        <end position="189"/>
    </location>
</feature>
<reference evidence="3" key="1">
    <citation type="submission" date="2019-06" db="EMBL/GenBank/DDBJ databases">
        <title>Draft genome sequence of the griseofulvin-producing fungus Xylaria cubensis strain G536.</title>
        <authorList>
            <person name="Mead M.E."/>
            <person name="Raja H.A."/>
            <person name="Steenwyk J.L."/>
            <person name="Knowles S.L."/>
            <person name="Oberlies N.H."/>
            <person name="Rokas A."/>
        </authorList>
    </citation>
    <scope>NUCLEOTIDE SEQUENCE [LARGE SCALE GENOMIC DNA]</scope>
    <source>
        <strain evidence="3">G536</strain>
    </source>
</reference>
<keyword evidence="3" id="KW-1185">Reference proteome</keyword>
<dbReference type="STRING" id="2512241.A0A553HT27"/>
<accession>A0A553HT27</accession>
<dbReference type="Proteomes" id="UP000319160">
    <property type="component" value="Unassembled WGS sequence"/>
</dbReference>
<dbReference type="EMBL" id="VFLP01000049">
    <property type="protein sequence ID" value="TRX91103.1"/>
    <property type="molecule type" value="Genomic_DNA"/>
</dbReference>
<name>A0A553HT27_9PEZI</name>
<proteinExistence type="predicted"/>
<organism evidence="2 3">
    <name type="scientific">Xylaria flabelliformis</name>
    <dbReference type="NCBI Taxonomy" id="2512241"/>
    <lineage>
        <taxon>Eukaryota</taxon>
        <taxon>Fungi</taxon>
        <taxon>Dikarya</taxon>
        <taxon>Ascomycota</taxon>
        <taxon>Pezizomycotina</taxon>
        <taxon>Sordariomycetes</taxon>
        <taxon>Xylariomycetidae</taxon>
        <taxon>Xylariales</taxon>
        <taxon>Xylariaceae</taxon>
        <taxon>Xylaria</taxon>
    </lineage>
</organism>